<keyword evidence="2" id="KW-1133">Transmembrane helix</keyword>
<protein>
    <submittedName>
        <fullName evidence="4">Unannotated protein</fullName>
    </submittedName>
</protein>
<keyword evidence="2" id="KW-0472">Membrane</keyword>
<evidence type="ECO:0000256" key="2">
    <source>
        <dbReference type="SAM" id="Phobius"/>
    </source>
</evidence>
<dbReference type="PANTHER" id="PTHR33741">
    <property type="entry name" value="TRANSMEMBRANE PROTEIN DDB_G0269096-RELATED"/>
    <property type="match status" value="1"/>
</dbReference>
<sequence>MGGATMLHRRMTPSHVRPRPADRVHPEGPAPDPLRSGGVLRVRVRAAGPLHRVALPHARLGVGIFCSALVLALVGAAAGTPLLIAPLVATAALKHAAPHDPGVAPRRVVLGHLLGATVGVAAGALLGEGALAFAVAAAGAAVLMRALDVMHAPAVATAYVAVQEHADHWFPLHVALAGAAVLVATTVVLSPVLHGQRYPVRRAVPATD</sequence>
<dbReference type="AlphaFoldDB" id="A0A6J7F8X5"/>
<dbReference type="PANTHER" id="PTHR33741:SF5">
    <property type="entry name" value="TRANSMEMBRANE PROTEIN DDB_G0269096-RELATED"/>
    <property type="match status" value="1"/>
</dbReference>
<dbReference type="EMBL" id="CAFBMK010000001">
    <property type="protein sequence ID" value="CAB4891461.1"/>
    <property type="molecule type" value="Genomic_DNA"/>
</dbReference>
<evidence type="ECO:0000256" key="1">
    <source>
        <dbReference type="SAM" id="MobiDB-lite"/>
    </source>
</evidence>
<dbReference type="InterPro" id="IPR007065">
    <property type="entry name" value="HPP"/>
</dbReference>
<reference evidence="4" key="1">
    <citation type="submission" date="2020-05" db="EMBL/GenBank/DDBJ databases">
        <authorList>
            <person name="Chiriac C."/>
            <person name="Salcher M."/>
            <person name="Ghai R."/>
            <person name="Kavagutti S V."/>
        </authorList>
    </citation>
    <scope>NUCLEOTIDE SEQUENCE</scope>
</reference>
<feature type="compositionally biased region" description="Basic residues" evidence="1">
    <location>
        <begin position="7"/>
        <end position="18"/>
    </location>
</feature>
<name>A0A6J7F8X5_9ZZZZ</name>
<feature type="region of interest" description="Disordered" evidence="1">
    <location>
        <begin position="1"/>
        <end position="36"/>
    </location>
</feature>
<organism evidence="4">
    <name type="scientific">freshwater metagenome</name>
    <dbReference type="NCBI Taxonomy" id="449393"/>
    <lineage>
        <taxon>unclassified sequences</taxon>
        <taxon>metagenomes</taxon>
        <taxon>ecological metagenomes</taxon>
    </lineage>
</organism>
<feature type="transmembrane region" description="Helical" evidence="2">
    <location>
        <begin position="109"/>
        <end position="135"/>
    </location>
</feature>
<gene>
    <name evidence="4" type="ORF">UFOPK3564_00008</name>
</gene>
<feature type="transmembrane region" description="Helical" evidence="2">
    <location>
        <begin position="60"/>
        <end position="89"/>
    </location>
</feature>
<feature type="transmembrane region" description="Helical" evidence="2">
    <location>
        <begin position="174"/>
        <end position="193"/>
    </location>
</feature>
<evidence type="ECO:0000259" key="3">
    <source>
        <dbReference type="Pfam" id="PF04982"/>
    </source>
</evidence>
<dbReference type="InterPro" id="IPR058581">
    <property type="entry name" value="TM_HPP"/>
</dbReference>
<accession>A0A6J7F8X5</accession>
<proteinExistence type="predicted"/>
<dbReference type="Pfam" id="PF04982">
    <property type="entry name" value="TM_HPP"/>
    <property type="match status" value="1"/>
</dbReference>
<keyword evidence="2" id="KW-0812">Transmembrane</keyword>
<evidence type="ECO:0000313" key="4">
    <source>
        <dbReference type="EMBL" id="CAB4891461.1"/>
    </source>
</evidence>
<feature type="transmembrane region" description="Helical" evidence="2">
    <location>
        <begin position="142"/>
        <end position="162"/>
    </location>
</feature>
<feature type="domain" description="HPP transmembrane region" evidence="3">
    <location>
        <begin position="59"/>
        <end position="199"/>
    </location>
</feature>